<dbReference type="PANTHER" id="PTHR12398">
    <property type="entry name" value="PROTEIN PHOSPHATASE INHIBITOR"/>
    <property type="match status" value="1"/>
</dbReference>
<dbReference type="GO" id="GO:0009966">
    <property type="term" value="P:regulation of signal transduction"/>
    <property type="evidence" value="ECO:0007669"/>
    <property type="project" value="InterPro"/>
</dbReference>
<accession>A0A8S3ZBS3</accession>
<sequence length="89" mass="9873">MASTSQKPKKGILKHSGSVDHGKKEIEWDEMNILATYHPVDKDYGHMKVDEPPTPYNRAAISDSEDEITHERKGSISSLGALDPDQLAK</sequence>
<gene>
    <name evidence="3" type="ORF">CUNI_LOCUS10848</name>
</gene>
<dbReference type="Gene3D" id="6.10.250.1050">
    <property type="match status" value="1"/>
</dbReference>
<name>A0A8S3ZBS3_9EUPU</name>
<dbReference type="InterPro" id="IPR007062">
    <property type="entry name" value="PPI-2"/>
</dbReference>
<organism evidence="3 4">
    <name type="scientific">Candidula unifasciata</name>
    <dbReference type="NCBI Taxonomy" id="100452"/>
    <lineage>
        <taxon>Eukaryota</taxon>
        <taxon>Metazoa</taxon>
        <taxon>Spiralia</taxon>
        <taxon>Lophotrochozoa</taxon>
        <taxon>Mollusca</taxon>
        <taxon>Gastropoda</taxon>
        <taxon>Heterobranchia</taxon>
        <taxon>Euthyneura</taxon>
        <taxon>Panpulmonata</taxon>
        <taxon>Eupulmonata</taxon>
        <taxon>Stylommatophora</taxon>
        <taxon>Helicina</taxon>
        <taxon>Helicoidea</taxon>
        <taxon>Geomitridae</taxon>
        <taxon>Candidula</taxon>
    </lineage>
</organism>
<evidence type="ECO:0000313" key="4">
    <source>
        <dbReference type="Proteomes" id="UP000678393"/>
    </source>
</evidence>
<protein>
    <recommendedName>
        <fullName evidence="5">Protein phosphatase inhibitor 2</fullName>
    </recommendedName>
</protein>
<evidence type="ECO:0000256" key="1">
    <source>
        <dbReference type="ARBA" id="ARBA00005472"/>
    </source>
</evidence>
<comment type="similarity">
    <text evidence="1">Belongs to the protein phosphatase inhibitor 2 family.</text>
</comment>
<reference evidence="3" key="1">
    <citation type="submission" date="2021-04" db="EMBL/GenBank/DDBJ databases">
        <authorList>
            <consortium name="Molecular Ecology Group"/>
        </authorList>
    </citation>
    <scope>NUCLEOTIDE SEQUENCE</scope>
</reference>
<keyword evidence="4" id="KW-1185">Reference proteome</keyword>
<feature type="non-terminal residue" evidence="3">
    <location>
        <position position="1"/>
    </location>
</feature>
<dbReference type="Pfam" id="PF04979">
    <property type="entry name" value="IPP-2"/>
    <property type="match status" value="1"/>
</dbReference>
<dbReference type="EMBL" id="CAJHNH020002008">
    <property type="protein sequence ID" value="CAG5125290.1"/>
    <property type="molecule type" value="Genomic_DNA"/>
</dbReference>
<proteinExistence type="inferred from homology"/>
<evidence type="ECO:0000313" key="3">
    <source>
        <dbReference type="EMBL" id="CAG5125290.1"/>
    </source>
</evidence>
<evidence type="ECO:0008006" key="5">
    <source>
        <dbReference type="Google" id="ProtNLM"/>
    </source>
</evidence>
<dbReference type="PANTHER" id="PTHR12398:SF20">
    <property type="entry name" value="PROTEIN PHOSPHATASE 1 REGULATORY INHIBITOR SUBUNIT 2"/>
    <property type="match status" value="1"/>
</dbReference>
<dbReference type="OrthoDB" id="551302at2759"/>
<evidence type="ECO:0000256" key="2">
    <source>
        <dbReference type="SAM" id="MobiDB-lite"/>
    </source>
</evidence>
<feature type="region of interest" description="Disordered" evidence="2">
    <location>
        <begin position="1"/>
        <end position="23"/>
    </location>
</feature>
<feature type="region of interest" description="Disordered" evidence="2">
    <location>
        <begin position="45"/>
        <end position="89"/>
    </location>
</feature>
<dbReference type="AlphaFoldDB" id="A0A8S3ZBS3"/>
<dbReference type="GO" id="GO:0004864">
    <property type="term" value="F:protein phosphatase inhibitor activity"/>
    <property type="evidence" value="ECO:0007669"/>
    <property type="project" value="InterPro"/>
</dbReference>
<dbReference type="Proteomes" id="UP000678393">
    <property type="component" value="Unassembled WGS sequence"/>
</dbReference>
<comment type="caution">
    <text evidence="3">The sequence shown here is derived from an EMBL/GenBank/DDBJ whole genome shotgun (WGS) entry which is preliminary data.</text>
</comment>